<dbReference type="Proteomes" id="UP000037510">
    <property type="component" value="Unassembled WGS sequence"/>
</dbReference>
<protein>
    <submittedName>
        <fullName evidence="1">Uncharacterized protein</fullName>
    </submittedName>
</protein>
<evidence type="ECO:0000313" key="1">
    <source>
        <dbReference type="EMBL" id="KOB74587.1"/>
    </source>
</evidence>
<dbReference type="AlphaFoldDB" id="A0A0L7LGK7"/>
<gene>
    <name evidence="1" type="ORF">OBRU01_08810</name>
</gene>
<accession>A0A0L7LGK7</accession>
<dbReference type="EMBL" id="JTDY01001194">
    <property type="protein sequence ID" value="KOB74587.1"/>
    <property type="molecule type" value="Genomic_DNA"/>
</dbReference>
<comment type="caution">
    <text evidence="1">The sequence shown here is derived from an EMBL/GenBank/DDBJ whole genome shotgun (WGS) entry which is preliminary data.</text>
</comment>
<reference evidence="1 2" key="1">
    <citation type="journal article" date="2015" name="Genome Biol. Evol.">
        <title>The genome of winter moth (Operophtera brumata) provides a genomic perspective on sexual dimorphism and phenology.</title>
        <authorList>
            <person name="Derks M.F."/>
            <person name="Smit S."/>
            <person name="Salis L."/>
            <person name="Schijlen E."/>
            <person name="Bossers A."/>
            <person name="Mateman C."/>
            <person name="Pijl A.S."/>
            <person name="de Ridder D."/>
            <person name="Groenen M.A."/>
            <person name="Visser M.E."/>
            <person name="Megens H.J."/>
        </authorList>
    </citation>
    <scope>NUCLEOTIDE SEQUENCE [LARGE SCALE GENOMIC DNA]</scope>
    <source>
        <strain evidence="1">WM2013NL</strain>
        <tissue evidence="1">Head and thorax</tissue>
    </source>
</reference>
<evidence type="ECO:0000313" key="2">
    <source>
        <dbReference type="Proteomes" id="UP000037510"/>
    </source>
</evidence>
<keyword evidence="2" id="KW-1185">Reference proteome</keyword>
<proteinExistence type="predicted"/>
<sequence>MCPEVSFDSYTEFVFEICNYYYKTQFLLDCYMTEKHMYKYLCKILTAKAHYCVRHLKTGPRWPPGKRPAWLGRGVKKPYANKRSKPITINDVFSFEPISPEEQYSMIQACAYYN</sequence>
<name>A0A0L7LGK7_OPEBR</name>
<organism evidence="1 2">
    <name type="scientific">Operophtera brumata</name>
    <name type="common">Winter moth</name>
    <name type="synonym">Phalaena brumata</name>
    <dbReference type="NCBI Taxonomy" id="104452"/>
    <lineage>
        <taxon>Eukaryota</taxon>
        <taxon>Metazoa</taxon>
        <taxon>Ecdysozoa</taxon>
        <taxon>Arthropoda</taxon>
        <taxon>Hexapoda</taxon>
        <taxon>Insecta</taxon>
        <taxon>Pterygota</taxon>
        <taxon>Neoptera</taxon>
        <taxon>Endopterygota</taxon>
        <taxon>Lepidoptera</taxon>
        <taxon>Glossata</taxon>
        <taxon>Ditrysia</taxon>
        <taxon>Geometroidea</taxon>
        <taxon>Geometridae</taxon>
        <taxon>Larentiinae</taxon>
        <taxon>Operophtera</taxon>
    </lineage>
</organism>